<proteinExistence type="predicted"/>
<dbReference type="AlphaFoldDB" id="A0A0D2B7Z6"/>
<dbReference type="Proteomes" id="UP000054466">
    <property type="component" value="Unassembled WGS sequence"/>
</dbReference>
<accession>A0A0D2B7Z6</accession>
<dbReference type="HOGENOM" id="CLU_038592_0_0_1"/>
<protein>
    <submittedName>
        <fullName evidence="2">Uncharacterized protein</fullName>
    </submittedName>
</protein>
<evidence type="ECO:0000313" key="3">
    <source>
        <dbReference type="Proteomes" id="UP000054466"/>
    </source>
</evidence>
<dbReference type="VEuPathDB" id="FungiDB:PV07_00581"/>
<dbReference type="RefSeq" id="XP_016253973.1">
    <property type="nucleotide sequence ID" value="XM_016387045.1"/>
</dbReference>
<feature type="region of interest" description="Disordered" evidence="1">
    <location>
        <begin position="268"/>
        <end position="290"/>
    </location>
</feature>
<dbReference type="GeneID" id="27339775"/>
<feature type="region of interest" description="Disordered" evidence="1">
    <location>
        <begin position="95"/>
        <end position="139"/>
    </location>
</feature>
<keyword evidence="3" id="KW-1185">Reference proteome</keyword>
<evidence type="ECO:0000256" key="1">
    <source>
        <dbReference type="SAM" id="MobiDB-lite"/>
    </source>
</evidence>
<gene>
    <name evidence="2" type="ORF">PV07_00581</name>
</gene>
<dbReference type="OrthoDB" id="202825at2759"/>
<evidence type="ECO:0000313" key="2">
    <source>
        <dbReference type="EMBL" id="KIW33757.1"/>
    </source>
</evidence>
<organism evidence="2 3">
    <name type="scientific">Cladophialophora immunda</name>
    <dbReference type="NCBI Taxonomy" id="569365"/>
    <lineage>
        <taxon>Eukaryota</taxon>
        <taxon>Fungi</taxon>
        <taxon>Dikarya</taxon>
        <taxon>Ascomycota</taxon>
        <taxon>Pezizomycotina</taxon>
        <taxon>Eurotiomycetes</taxon>
        <taxon>Chaetothyriomycetidae</taxon>
        <taxon>Chaetothyriales</taxon>
        <taxon>Herpotrichiellaceae</taxon>
        <taxon>Cladophialophora</taxon>
    </lineage>
</organism>
<reference evidence="2 3" key="1">
    <citation type="submission" date="2015-01" db="EMBL/GenBank/DDBJ databases">
        <title>The Genome Sequence of Cladophialophora immunda CBS83496.</title>
        <authorList>
            <consortium name="The Broad Institute Genomics Platform"/>
            <person name="Cuomo C."/>
            <person name="de Hoog S."/>
            <person name="Gorbushina A."/>
            <person name="Stielow B."/>
            <person name="Teixiera M."/>
            <person name="Abouelleil A."/>
            <person name="Chapman S.B."/>
            <person name="Priest M."/>
            <person name="Young S.K."/>
            <person name="Wortman J."/>
            <person name="Nusbaum C."/>
            <person name="Birren B."/>
        </authorList>
    </citation>
    <scope>NUCLEOTIDE SEQUENCE [LARGE SCALE GENOMIC DNA]</scope>
    <source>
        <strain evidence="2 3">CBS 83496</strain>
    </source>
</reference>
<dbReference type="EMBL" id="KN847040">
    <property type="protein sequence ID" value="KIW33757.1"/>
    <property type="molecule type" value="Genomic_DNA"/>
</dbReference>
<name>A0A0D2B7Z6_9EURO</name>
<sequence length="507" mass="57203">MTTRLEPNFDQNFDDLPCPAHIALATAVVRSKPPQLSIEEYLEGLRLAIVSRSHGHSVTILDFDAEMYWRSCYHKAEAERLKLVNELDRVRQERDSLVAGEEVQPSKQQSSVGKRKRDAPAASVRKAPPAAKQKKTNLDLEKDDSELDIEKLNIPLTDRQSFLHGFISLRHTLRLEEPNQKALVYAIRAAVVPVSRMLQNGLEQEDRSIKDLCAAFRNVYPSILKALQCIQPQMGQDGEQYYPALSDLTKVSQAFLARLHQLALDEYNRQEQEAKPKRRRAAPGHETLDRGFAPTSEQAIAEAKEVVQALVKIITMLDVSCDAHCELLEGYLCVILDHVGSCLSLLVFTDLTGTSKKQTGLLAPRGLLDARHLDAKSATGIVVIEGPYLIWILRRAVEFLLANTKHMSEKSQLLFALQQSDSEDVARGKSLRRRIEETLQNTLLRGAFGDEDETFYNSLRRDEGDEGEADLTKMVEEIREKECSPDWFIGEVWEHLGWDILSGRRGV</sequence>